<dbReference type="InterPro" id="IPR008936">
    <property type="entry name" value="Rho_GTPase_activation_prot"/>
</dbReference>
<evidence type="ECO:0000259" key="25">
    <source>
        <dbReference type="PROSITE" id="PS50197"/>
    </source>
</evidence>
<dbReference type="SMART" id="SM00320">
    <property type="entry name" value="WD40"/>
    <property type="match status" value="5"/>
</dbReference>
<dbReference type="SUPFAM" id="SSF48350">
    <property type="entry name" value="GTPase activation domain, GAP"/>
    <property type="match status" value="1"/>
</dbReference>
<keyword evidence="29" id="KW-1185">Reference proteome</keyword>
<organism evidence="28 29">
    <name type="scientific">Acanthocheilonema viteae</name>
    <name type="common">Filarial nematode worm</name>
    <name type="synonym">Dipetalonema viteae</name>
    <dbReference type="NCBI Taxonomy" id="6277"/>
    <lineage>
        <taxon>Eukaryota</taxon>
        <taxon>Metazoa</taxon>
        <taxon>Ecdysozoa</taxon>
        <taxon>Nematoda</taxon>
        <taxon>Chromadorea</taxon>
        <taxon>Rhabditida</taxon>
        <taxon>Spirurina</taxon>
        <taxon>Spiruromorpha</taxon>
        <taxon>Filarioidea</taxon>
        <taxon>Onchocercidae</taxon>
        <taxon>Acanthocheilonema</taxon>
    </lineage>
</organism>
<dbReference type="GO" id="GO:0005737">
    <property type="term" value="C:cytoplasm"/>
    <property type="evidence" value="ECO:0007669"/>
    <property type="project" value="InterPro"/>
</dbReference>
<keyword evidence="7" id="KW-0808">Transferase</keyword>
<dbReference type="InterPro" id="IPR000306">
    <property type="entry name" value="Znf_FYVE"/>
</dbReference>
<dbReference type="InterPro" id="IPR033979">
    <property type="entry name" value="MINDY_domain"/>
</dbReference>
<name>A0A498S1Z4_ACAVI</name>
<dbReference type="Proteomes" id="UP000276991">
    <property type="component" value="Unassembled WGS sequence"/>
</dbReference>
<evidence type="ECO:0000256" key="20">
    <source>
        <dbReference type="PROSITE-ProRule" id="PRU00221"/>
    </source>
</evidence>
<dbReference type="PROSITE" id="PS50238">
    <property type="entry name" value="RHOGAP"/>
    <property type="match status" value="1"/>
</dbReference>
<dbReference type="CDD" id="cd23792">
    <property type="entry name" value="UBCc_UBE2D"/>
    <property type="match status" value="1"/>
</dbReference>
<feature type="domain" description="BEACH-type PH" evidence="27">
    <location>
        <begin position="3424"/>
        <end position="3559"/>
    </location>
</feature>
<evidence type="ECO:0000256" key="2">
    <source>
        <dbReference type="ARBA" id="ARBA00017647"/>
    </source>
</evidence>
<dbReference type="SUPFAM" id="SSF57903">
    <property type="entry name" value="FYVE/PHD zinc finger"/>
    <property type="match status" value="1"/>
</dbReference>
<dbReference type="Gene3D" id="3.10.110.10">
    <property type="entry name" value="Ubiquitin Conjugating Enzyme"/>
    <property type="match status" value="1"/>
</dbReference>
<dbReference type="Gene3D" id="2.130.10.10">
    <property type="entry name" value="YVTN repeat-like/Quinoprotein amine dehydrogenase"/>
    <property type="match status" value="1"/>
</dbReference>
<feature type="region of interest" description="Disordered" evidence="22">
    <location>
        <begin position="765"/>
        <end position="796"/>
    </location>
</feature>
<evidence type="ECO:0000259" key="24">
    <source>
        <dbReference type="PROSITE" id="PS50178"/>
    </source>
</evidence>
<dbReference type="GO" id="GO:0008270">
    <property type="term" value="F:zinc ion binding"/>
    <property type="evidence" value="ECO:0007669"/>
    <property type="project" value="UniProtKB-KW"/>
</dbReference>
<dbReference type="Pfam" id="PF00400">
    <property type="entry name" value="WD40"/>
    <property type="match status" value="1"/>
</dbReference>
<dbReference type="PROSITE" id="PS51783">
    <property type="entry name" value="PH_BEACH"/>
    <property type="match status" value="1"/>
</dbReference>
<dbReference type="SUPFAM" id="SSF50729">
    <property type="entry name" value="PH domain-like"/>
    <property type="match status" value="1"/>
</dbReference>
<keyword evidence="14" id="KW-0072">Autophagy</keyword>
<keyword evidence="5" id="KW-0343">GTPase activation</keyword>
<evidence type="ECO:0000256" key="19">
    <source>
        <dbReference type="PROSITE-ProRule" id="PRU00091"/>
    </source>
</evidence>
<dbReference type="Gene3D" id="1.10.1540.10">
    <property type="entry name" value="BEACH domain"/>
    <property type="match status" value="1"/>
</dbReference>
<dbReference type="InterPro" id="IPR013320">
    <property type="entry name" value="ConA-like_dom_sf"/>
</dbReference>
<accession>A0A498S1Z4</accession>
<evidence type="ECO:0000256" key="5">
    <source>
        <dbReference type="ARBA" id="ARBA00022468"/>
    </source>
</evidence>
<feature type="region of interest" description="Disordered" evidence="22">
    <location>
        <begin position="3362"/>
        <end position="3415"/>
    </location>
</feature>
<dbReference type="STRING" id="6277.A0A498S1Z4"/>
<evidence type="ECO:0000256" key="22">
    <source>
        <dbReference type="SAM" id="MobiDB-lite"/>
    </source>
</evidence>
<dbReference type="SMART" id="SM00064">
    <property type="entry name" value="FYVE"/>
    <property type="match status" value="1"/>
</dbReference>
<evidence type="ECO:0000256" key="1">
    <source>
        <dbReference type="ARBA" id="ARBA00010931"/>
    </source>
</evidence>
<dbReference type="GO" id="GO:0016740">
    <property type="term" value="F:transferase activity"/>
    <property type="evidence" value="ECO:0007669"/>
    <property type="project" value="UniProtKB-KW"/>
</dbReference>
<dbReference type="InterPro" id="IPR032197">
    <property type="entry name" value="Atg7_N"/>
</dbReference>
<dbReference type="InterPro" id="IPR000608">
    <property type="entry name" value="UBC"/>
</dbReference>
<feature type="compositionally biased region" description="Basic and acidic residues" evidence="22">
    <location>
        <begin position="3375"/>
        <end position="3414"/>
    </location>
</feature>
<dbReference type="PROSITE" id="PS50197">
    <property type="entry name" value="BEACH"/>
    <property type="match status" value="1"/>
</dbReference>
<dbReference type="FunFam" id="3.40.50.720:FF:000243">
    <property type="entry name" value="Ubiquitin-like modifier-activating enzyme ATG7"/>
    <property type="match status" value="1"/>
</dbReference>
<keyword evidence="8" id="KW-0479">Metal-binding</keyword>
<dbReference type="CDD" id="cd01201">
    <property type="entry name" value="PH_BEACH"/>
    <property type="match status" value="1"/>
</dbReference>
<evidence type="ECO:0000256" key="3">
    <source>
        <dbReference type="ARBA" id="ARBA00018730"/>
    </source>
</evidence>
<dbReference type="InterPro" id="IPR023362">
    <property type="entry name" value="PH-BEACH_dom"/>
</dbReference>
<dbReference type="InterPro" id="IPR016135">
    <property type="entry name" value="UBQ-conjugating_enzyme/RWD"/>
</dbReference>
<dbReference type="GO" id="GO:0007165">
    <property type="term" value="P:signal transduction"/>
    <property type="evidence" value="ECO:0007669"/>
    <property type="project" value="InterPro"/>
</dbReference>
<feature type="domain" description="Rho-GAP" evidence="26">
    <location>
        <begin position="427"/>
        <end position="618"/>
    </location>
</feature>
<dbReference type="InterPro" id="IPR011011">
    <property type="entry name" value="Znf_FYVE_PHD"/>
</dbReference>
<dbReference type="Gene3D" id="3.30.40.10">
    <property type="entry name" value="Zinc/RING finger domain, C3HC4 (zinc finger)"/>
    <property type="match status" value="1"/>
</dbReference>
<proteinExistence type="inferred from homology"/>
<evidence type="ECO:0000256" key="14">
    <source>
        <dbReference type="ARBA" id="ARBA00023006"/>
    </source>
</evidence>
<dbReference type="SUPFAM" id="SSF103657">
    <property type="entry name" value="BAR/IMD domain-like"/>
    <property type="match status" value="1"/>
</dbReference>
<dbReference type="Pfam" id="PF04424">
    <property type="entry name" value="MINDY_DUB"/>
    <property type="match status" value="1"/>
</dbReference>
<feature type="domain" description="UBC core" evidence="23">
    <location>
        <begin position="4420"/>
        <end position="4615"/>
    </location>
</feature>
<dbReference type="PANTHER" id="PTHR46108:SF4">
    <property type="entry name" value="BLUE CHEESE"/>
    <property type="match status" value="1"/>
</dbReference>
<dbReference type="Gene3D" id="2.30.29.30">
    <property type="entry name" value="Pleckstrin-homology domain (PH domain)/Phosphotyrosine-binding domain (PTB)"/>
    <property type="match status" value="1"/>
</dbReference>
<evidence type="ECO:0000256" key="11">
    <source>
        <dbReference type="ARBA" id="ARBA00022786"/>
    </source>
</evidence>
<keyword evidence="12" id="KW-0862">Zinc</keyword>
<dbReference type="GO" id="GO:0005096">
    <property type="term" value="F:GTPase activator activity"/>
    <property type="evidence" value="ECO:0007669"/>
    <property type="project" value="UniProtKB-KW"/>
</dbReference>
<feature type="domain" description="FYVE-type" evidence="24">
    <location>
        <begin position="4312"/>
        <end position="4372"/>
    </location>
</feature>
<dbReference type="InterPro" id="IPR036372">
    <property type="entry name" value="BEACH_dom_sf"/>
</dbReference>
<dbReference type="OrthoDB" id="10018316at2759"/>
<dbReference type="CDD" id="cd07656">
    <property type="entry name" value="F-BAR_srGAP"/>
    <property type="match status" value="1"/>
</dbReference>
<evidence type="ECO:0000256" key="8">
    <source>
        <dbReference type="ARBA" id="ARBA00022723"/>
    </source>
</evidence>
<dbReference type="InterPro" id="IPR006285">
    <property type="entry name" value="Atg7"/>
</dbReference>
<evidence type="ECO:0000256" key="15">
    <source>
        <dbReference type="ARBA" id="ARBA00029897"/>
    </source>
</evidence>
<dbReference type="Pfam" id="PF00899">
    <property type="entry name" value="ThiF"/>
    <property type="match status" value="1"/>
</dbReference>
<dbReference type="Pfam" id="PF00179">
    <property type="entry name" value="UQ_con"/>
    <property type="match status" value="2"/>
</dbReference>
<comment type="similarity">
    <text evidence="1">Belongs to the ATG7 family.</text>
</comment>
<dbReference type="Pfam" id="PF09791">
    <property type="entry name" value="Oxidored-like"/>
    <property type="match status" value="1"/>
</dbReference>
<dbReference type="InterPro" id="IPR017455">
    <property type="entry name" value="Znf_FYVE-rel"/>
</dbReference>
<feature type="active site" description="Glycyl thioester intermediate" evidence="21">
    <location>
        <position position="4553"/>
    </location>
</feature>
<feature type="region of interest" description="Disordered" evidence="22">
    <location>
        <begin position="4190"/>
        <end position="4216"/>
    </location>
</feature>
<feature type="domain" description="BEACH" evidence="25">
    <location>
        <begin position="3589"/>
        <end position="3882"/>
    </location>
</feature>
<evidence type="ECO:0000256" key="6">
    <source>
        <dbReference type="ARBA" id="ARBA00022574"/>
    </source>
</evidence>
<evidence type="ECO:0000256" key="10">
    <source>
        <dbReference type="ARBA" id="ARBA00022771"/>
    </source>
</evidence>
<dbReference type="FunFam" id="1.10.1540.10:FF:000002">
    <property type="entry name" value="WD repeat and FYVE domain containing 3"/>
    <property type="match status" value="1"/>
</dbReference>
<dbReference type="InterPro" id="IPR011993">
    <property type="entry name" value="PH-like_dom_sf"/>
</dbReference>
<reference evidence="28 29" key="1">
    <citation type="submission" date="2018-08" db="EMBL/GenBank/DDBJ databases">
        <authorList>
            <person name="Laetsch R D."/>
            <person name="Stevens L."/>
            <person name="Kumar S."/>
            <person name="Blaxter L. M."/>
        </authorList>
    </citation>
    <scope>NUCLEOTIDE SEQUENCE [LARGE SCALE GENOMIC DNA]</scope>
</reference>
<protein>
    <recommendedName>
        <fullName evidence="2">Ubiquitin-like modifier-activating enzyme ATG7</fullName>
    </recommendedName>
    <alternativeName>
        <fullName evidence="15 17">ATG12-activating enzyme E1 ATG7</fullName>
    </alternativeName>
    <alternativeName>
        <fullName evidence="16">Autophagy-related protein 7</fullName>
    </alternativeName>
    <alternativeName>
        <fullName evidence="3">Ubiquitin-like modifier-activating enzyme atg7</fullName>
    </alternativeName>
</protein>
<dbReference type="GO" id="GO:1990380">
    <property type="term" value="F:K48-linked deubiquitinase activity"/>
    <property type="evidence" value="ECO:0007669"/>
    <property type="project" value="InterPro"/>
</dbReference>
<dbReference type="InterPro" id="IPR000198">
    <property type="entry name" value="RhoGAP_dom"/>
</dbReference>
<dbReference type="Pfam" id="PF02138">
    <property type="entry name" value="Beach"/>
    <property type="match status" value="1"/>
</dbReference>
<evidence type="ECO:0000256" key="9">
    <source>
        <dbReference type="ARBA" id="ARBA00022737"/>
    </source>
</evidence>
<dbReference type="InterPro" id="IPR051944">
    <property type="entry name" value="BEACH_domain_protein"/>
</dbReference>
<evidence type="ECO:0000259" key="26">
    <source>
        <dbReference type="PROSITE" id="PS50238"/>
    </source>
</evidence>
<keyword evidence="9" id="KW-0677">Repeat</keyword>
<feature type="compositionally biased region" description="Low complexity" evidence="22">
    <location>
        <begin position="4190"/>
        <end position="4206"/>
    </location>
</feature>
<dbReference type="PROSITE" id="PS50082">
    <property type="entry name" value="WD_REPEATS_2"/>
    <property type="match status" value="1"/>
</dbReference>
<evidence type="ECO:0000259" key="23">
    <source>
        <dbReference type="PROSITE" id="PS50127"/>
    </source>
</evidence>
<keyword evidence="11" id="KW-0833">Ubl conjugation pathway</keyword>
<evidence type="ECO:0000256" key="7">
    <source>
        <dbReference type="ARBA" id="ARBA00022679"/>
    </source>
</evidence>
<dbReference type="InterPro" id="IPR042523">
    <property type="entry name" value="Atg7_N_2"/>
</dbReference>
<dbReference type="EMBL" id="UPTC01000007">
    <property type="protein sequence ID" value="VBB25295.1"/>
    <property type="molecule type" value="Genomic_DNA"/>
</dbReference>
<dbReference type="InterPro" id="IPR000409">
    <property type="entry name" value="BEACH_dom"/>
</dbReference>
<keyword evidence="4" id="KW-0813">Transport</keyword>
<sequence>RDSWSLHSTCGLWQQLVDQTKEEAKQKIALADLYAARLTVLIAQRADDLQRISRKCREIGTLAHGEICRVLNELHTAMRTYQLCFLECSAIESKFRQVEENKTKYEENNPTKLGVARKHRCLAKLYKKRLEKYNTVKLKCLKARNEYLLCVQAANAALHKYFADDLSDLIDCMDLGMDQWLQGFINCTVTARKDMCQKEMDALAELCGFKESLDSKADKQRFIEANHATFMLPKRFEFRGQLGDTVSTVSAADVVAEELQQRHLQIERRLANVRIESEEIWKTLESTEKAVAERFMEAMANLVAATEVPSDVSREDCNDANIYNFKNKISANELYDFYLGKFSHYMLNSNLIERLEARANGIASALNGYSKKSFDGSTSSAVVSSPNSFYQNGDDSETFPSAPNRAKKRIGSGLLPDSIRRPKLFGGSLDEYVEATGETIPLIITSTIRVLSQFALHHQGIFRISGSQIEINIFREAFEKGEDPLRHVVDATDVNSIAGVLKLYLRELRESLFPLFLFDQLTECAKCSNADEFVKQVAPLIQKLSRPTQLVLRYLFAFLNHLSEFSDENMMDPYNLAICFGPTLLPIPEGKDQVDFYPDGNQEQNSLSFPFVPVTEFVVYRQMISSDSSPKGDSILFDENADIRRQVFYHNFVNELVKNLIVYHEQIFPTVLPGPRYEKYLIESEQALFIDEQESAISGDEETITTPVFDYSNEKSLIELKASGVAPSWNVANAAKEVLSASSNVAGYRLSTKLMSGSNNVVRHFESGSNTSAATGGQSSVNNSEIPSSQKRKQEQVWSRRGCGVSSLREQLHHSRVQQQAFTSDKSPSSSSLDALIFDNRFDGVMFGNKLSSIDNESPSGKTRSESLDHSELFYLMVFSLFHWIFVLDISREAAKYGARLDTDVWRLTAYICLIIFRRWKSMVDHDCSSMFQIRMRRVFTVASKKNPLSPYFLCMRWRVDKKLDYNRGLDSEDELLGSGRMATSSRVKTTTSDRIVHQSCPPEPPDPATCCGFGCANCVWVEYVTELMRYYSGRPLHEILIEIDRVVPNSHCDIGHPRVSKKDYTAKNVQQKVLLEIRHMKYVNAIAMQRMKENADMEDVDRSLTLLHLRKTFSEYCRMPLNGSKDGDRKFDRLLPLFGRVMAMYPSPEEIVDKFKELCAFTGHLCRHLVQEIRLRAANECTRLAASAILNFLLPDVADCRGWTLLNAACYLSCTKQEQVIEVMCKAALPSTLVKALYLFFDLPPAANEDVAISKQKLFVVFQKVLKKLCEFNCVSEELTRKDDLFLLFAGASCACPTENVEWREAISHLLVVVVSRSLSSSVTKYIHGTVNYSLKIDSATTVNVLLQDFARANGYLLLRDFILKYAENKGAEEGIKNILILIMSMTTCGTAELKPNYTPGLIVLPTFNLPIPSNNGLTLCNVDALHLLFQIFIQCKNEWICEAVVDAVHNIYASDTVNYFIADKECPLSQMIERMGSKSLQIQRKVMELIEYVVLHLSHIPCKELIALSVLLKTEISDNSLECCILFLQSAFRILSANALLKDAFREVGLVESLTWAVLHFISIDKTRPLSESEGRVALLSTDILSLLVSSNLANACAFRENAGSKAIIDLICSKNDEWRASALQLMKQLLISGQSEEQLTALLLVLHTPTLDNMALKAILLKSLLCALRESHKVRLMFRRSGGYLCLMSLLISLEGKLRSNVEETISEVFLAEIANFLRFTEIIFKVTWDNLCLALRVSGAFMKDVERIDAEHVIWQAETSEIQSKVEACHKMFDFNESFNSGCLPPDEIPTSIFIALSMIRFLVSLALDSYEKPEAVWPSNSGSAAGDQCASLASWTAGVLVHPGALISVLHLLPAIQSSTFQWAAAAQYYCALLIKALLRPERNQQIMCQSNMAQSILKIGVNVFKSEKHLMLAPFYYVLERLSSHAITPSDLRSFLRLGMPLCCRNLDETEGEEPVTDDEGGSISIARVKALVSMMTPRDHRIAQNPSFVEFDMAPEGFASLVIPSLAPLSTDFGIGRGERIFPPLNGLTVMMWLCVEQFSDKRIDPHPIRLLTIYRSFNSSKKEDGSKQNPSLVCLSMQLSSIDRSLLICTAESETAGNDLEKERNIADENLIRIALGDAICIGQWTHIAVVLTRSVLKHSQAAIYINGRLEGTYKLHYIIQNVGGGAAHLSYANGVYAVIGTPPVYRSQSRLCFKIATFVIVEEPVSAEAIIRIYDLEPHYIGNFQTVSGDTPLIAEERICLSLSAVANKELSVSRIGSIYSKADSAFIARYIGVSIHDRSTPLRILLNTVTHAPGPARSFGAVLLGYLGIRLFTPFPVTRLLDCVGGISCLFGLVAMATTSQELYASLKALTTAVKTDKITSRHLITTRSYQILAMLLEGKTELLNSHILHLILSLVGTLDTSKDTSIIPNLSVFEDMLCDLDVWKDASPDLNRLLYEHFYELITDQNSENLNMVLRSSLPSRLLIRLFDHPNLIFAVNDIVFNLLAALLQPPADSLLLLKVGQLMAATLPIPGSDQNETSYAFSITDLQAALFASKHSSHFDRLLYDIYVRNRILNIIANTLTHSSVNNNLLLCDLVVKTLGFDWVLALFTPGVHYTTVVLGLRILLALLKHDHLMQKFKEGSANGGWLTDADSFVRNRAAVLLGFSVSAYGGNVGAHVDINPELSECGGFIMLEHLLHFHYKKPQCYLAMLALLVGQPISSITLVDNFSLDLIWSHVFGLSLSSSVSEAVSGIEICCEAVIPLLSMVRAAIHANGESPHDDNKLVYSSTVIQMFTFLYQNCPNFCNLCHTEEFITYLFCVLVPLNVMESSTIKDENSLSPSFYDMHVVLEESCCRNVLDLIKRILYEDIYRNHGAKPDSLLDALIENIPEYGCSRRFCTFVLSENLSLCMEYMIATDVLLESEKPSTAATCGTSAATSAVLLANFAYFASRIVDCVWSGIYIGEASRVLSFLLKGLALTRRNDPKSISYDSLMQSLDRVILYLLSRPIDNVNVQMSILNTLSEIILHRNVILSPTHNDPLFFGSLTHLLFMLSVTPDILPKKEGSSNLDRGSAQVALCASQVWKEVCAVKRNLLEDVFRSGLVTELNAARALLSHAASLEWLSFVDSQMNSSPKSTMQFQQQIQSKITKVATGLQRLATRKTLSSSNSICSFTLSRQPNITTEVVQMWLRVHISLIRELVRTQCLCYHEWHSHVQKWCMQDWRSLEMELIRERGIWGAELGSSLDKYMLDMTEGPCRIRRKLIPNPTFYHHYPYRPHLDSPEAKAMRAKVAVSKDSKLYYAAIRRRRGKIPEPRIIDLSAMVYTPSEECSDLLFTDMQEISTSMIRRVSIKHALSKDSDETECVVNEKDVNEADEENVEENGVDEEHSIERRQAANEQKNGTRENEGMTIKAKDGSIERKRGPDNQTLLRLLEQGEQLHSMFRCARVQGLDTSEGLLLFGRQHYYVVDGFTLLKTREIRDLDFLLQEQVFRFHFRLHDPIVPYMACGTSHPVRRTRLCSKFSYNDIREVHRRRYLLQPIAIEVFSADGRNYLLAFPRRMRNRVYQKFLSLARLLKDNGSESVGGQRSTAPMEQTSRVSLLTSFIGQQSVTHRWVRGEISNFQYLMHLNTLAGRSYNDLSQYPVFPWILRDYESEDLNLTDPRFFRDLSKPMGAQNLERLEQFLKRYREWDDPTGETPAYMYGTHYSSAMIVVSYLVRLEPFTQQFLKLQGGHFDLADRMFHSVGDAWLSASRNNMADVKELIPEFFSLPEMFLNSNHFDFGVKQNGVALNDVVLPAWAKGDAREFVRMHRQALECDYVSANLHNWIDLIFGYKQRGDAAAEANNIYHHLFYEGNVDFDSIEDPLTRNATIGFINNFGQIPSQLFKKPHPQKKVAYADIYSSTPGVTTQRLFYHSFDSLKVPAQPIKELKSAVGSLVPLEKGGVLALETNRILLLPNRYISWGFPDRSIRIGSIDNDRSTCVYELSESAEITCCACGDSRTVFTGSSTGKVCVWDLTERHPRIRFRRTLTAHTEAITALVVCSAQTLLVSGSRDGTAIVWHLSALTFIRQLRLHPSAVTAVAINDTTGDILTASGSTLFLWSINGRLLSVIDSVDTASFGQFPNVILSLSFSTLYEWDPENVVMCGGSDGIVRIYCLEFVRNEDDLDPKASRLPATLQTNINNMTTLQRHLERQRQRLQLLSSEASSSNSPSAGSQTDSPEPLFDPSINLYDDERLDCSWKWQEGEADRSEKLVWKKLLVPKFSLTTHTAFNRKDNPHPASITAITPSRDHRTLFVGDSAGRVWSWQIGDEVGARADHWIQDPSRSSCTQCMQKFSLAERRHHCRNCGHIFCNRCSRFETDIKHMKISKPVRVCQSCFLRLKAEGECIARLPWLFAGVLCLGDVWKICGQCLVTDKGERRDCWKLRPTAAFNMHTPTELQDLGRDPPAQCSAGPVGDDLFHWQATIMGPPESPYQGGVFFLTIHFPTDYPFKPPKGDISLVCEVLPVGLLTHLLLGWYNLTRYFCFAFDTAKSDKPKFSSAFTLVAFTTRIYHPNINSNGSICLDILRSQWSPALTISKVLLSICSLLCDPNPDDPLVPEIARIYKTDRERYNQLARVFINFGSVAFLCLYSSTSLTLKDIVADVHSMADKSENSSEADEQSVESESCVYYIKWVDVEGVEYAVVMQNDNGPCPLLAVINVLLLRGRISLLYNFRQITLPRGSTEVSEKRLLQFVADCILRLKPKDIDETELPNYEQNVSDVLALIPSLPKGLDVNIHFTGVKRFEYTPACALFDILNIPLVHGWIIDQTDQELLTVVDGLSYNRIVEKIVSTNNESENCMLRNFLDSSASQLTTQGIAELRSNLKDGEIAVLFRNNHFQTLAKQKDALYVLVTDMGFLGESAVVWETLDCIDGNSTFVNAVFSTSHKSSILANESADYLLALSIQAAEKESMENRSTHISEISLSAEEHDAQHEILRARALSSSTQAIRPSKNYNDLKVKIRITLIEHLLFDLDFVNDLECCCWAMAVKFVSFTTFVDPLFWDELSMRKLNDWKLDEEPHSITATYCNQDPGTSTTRLSISFDAFLVKSKWNKNVVPVNGSVLAVNTHETFKNLDRKQILCTVAVKLSLYSGNAFAKQPKRFMYKVSNMINSYLVALYIQVKKCIESLDWLEKPSLLNTFYLTVYPDLKKYTFRYWNCIPALLYPQSVRLLSDPMQLSAELASLIQVFIALHHNEPFLLVDNTPTPLSSILSNNFVWNNDILVVYADPSTLTAFPGWPLRNLLAAIAYVRRDLQNAKFVCYRSGGVPSVIIHLGWEANDTLSTAAVGWERIRGSLSPACIDLRGSLDPLKLMDFSAELNLRLIRWRLVPNINLQRFANLKCLILGAGTLGCNVARSLLGWGVKNFTFVDNAHISYSNVVRQSLFAFDDAASGEKLKAATAAEGLRKINPLINAKGVFMKIPMPGHNVLEQEEKEVEEAVKHLEELVKDHDVTFLLLDSREARWLPTLMATFHCKLAISVALGFDCFVVIRHGVSDDEASEDSKQSQSDPNIVPGSQLGCYFCSDVTAPGNSSIDRTMDQQCTVSRAGISLAASGSAVELLAAVVQHPKMGGSPARLGENDESTTVLGATPHQIRSFVSRFTQMTPAVKRFERCIACGAAVQAAYRSDGFQFLLKVFNSPRYLELISGLDQLQATATEMDLREFDDNESVSSI</sequence>
<dbReference type="Pfam" id="PF14844">
    <property type="entry name" value="PH_BEACH"/>
    <property type="match status" value="1"/>
</dbReference>
<dbReference type="InterPro" id="IPR036322">
    <property type="entry name" value="WD40_repeat_dom_sf"/>
</dbReference>
<dbReference type="InterPro" id="IPR001680">
    <property type="entry name" value="WD40_rpt"/>
</dbReference>
<dbReference type="InterPro" id="IPR023313">
    <property type="entry name" value="UBQ-conjugating_AS"/>
</dbReference>
<dbReference type="SUPFAM" id="SSF49899">
    <property type="entry name" value="Concanavalin A-like lectins/glucanases"/>
    <property type="match status" value="1"/>
</dbReference>
<dbReference type="GO" id="GO:0008641">
    <property type="term" value="F:ubiquitin-like modifier activating enzyme activity"/>
    <property type="evidence" value="ECO:0007669"/>
    <property type="project" value="InterPro"/>
</dbReference>
<dbReference type="GO" id="GO:0015031">
    <property type="term" value="P:protein transport"/>
    <property type="evidence" value="ECO:0007669"/>
    <property type="project" value="UniProtKB-KW"/>
</dbReference>
<dbReference type="PROSITE" id="PS00183">
    <property type="entry name" value="UBC_1"/>
    <property type="match status" value="1"/>
</dbReference>
<feature type="non-terminal residue" evidence="28">
    <location>
        <position position="1"/>
    </location>
</feature>
<dbReference type="SUPFAM" id="SSF50978">
    <property type="entry name" value="WD40 repeat-like"/>
    <property type="match status" value="1"/>
</dbReference>
<evidence type="ECO:0000256" key="12">
    <source>
        <dbReference type="ARBA" id="ARBA00022833"/>
    </source>
</evidence>
<dbReference type="InterPro" id="IPR019180">
    <property type="entry name" value="Oxidoreductase-like_N"/>
</dbReference>
<dbReference type="SUPFAM" id="SSF54495">
    <property type="entry name" value="UBC-like"/>
    <property type="match status" value="2"/>
</dbReference>
<dbReference type="SMART" id="SM00324">
    <property type="entry name" value="RhoGAP"/>
    <property type="match status" value="1"/>
</dbReference>
<dbReference type="Gene3D" id="1.20.1270.60">
    <property type="entry name" value="Arfaptin homology (AH) domain/BAR domain"/>
    <property type="match status" value="1"/>
</dbReference>
<dbReference type="Gene3D" id="3.40.140.70">
    <property type="entry name" value="Ubiquitin-like modifier-activating enzyme ATG7 N-terminal domain"/>
    <property type="match status" value="1"/>
</dbReference>
<dbReference type="PROSITE" id="PS50294">
    <property type="entry name" value="WD_REPEATS_REGION"/>
    <property type="match status" value="1"/>
</dbReference>
<dbReference type="InterPro" id="IPR042522">
    <property type="entry name" value="Atg7_N_1"/>
</dbReference>
<feature type="compositionally biased region" description="Polar residues" evidence="22">
    <location>
        <begin position="765"/>
        <end position="789"/>
    </location>
</feature>
<feature type="compositionally biased region" description="Acidic residues" evidence="22">
    <location>
        <begin position="3363"/>
        <end position="3374"/>
    </location>
</feature>
<dbReference type="CDD" id="cd06071">
    <property type="entry name" value="Beach"/>
    <property type="match status" value="1"/>
</dbReference>
<dbReference type="GO" id="GO:0006914">
    <property type="term" value="P:autophagy"/>
    <property type="evidence" value="ECO:0007669"/>
    <property type="project" value="UniProtKB-KW"/>
</dbReference>
<dbReference type="NCBIfam" id="TIGR01381">
    <property type="entry name" value="E1_like_apg7"/>
    <property type="match status" value="1"/>
</dbReference>
<dbReference type="SMART" id="SM01026">
    <property type="entry name" value="Beach"/>
    <property type="match status" value="1"/>
</dbReference>
<dbReference type="InterPro" id="IPR035985">
    <property type="entry name" value="Ubiquitin-activating_enz"/>
</dbReference>
<dbReference type="PROSITE" id="PS50127">
    <property type="entry name" value="UBC_2"/>
    <property type="match status" value="1"/>
</dbReference>
<dbReference type="InterPro" id="IPR013083">
    <property type="entry name" value="Znf_RING/FYVE/PHD"/>
</dbReference>
<feature type="repeat" description="WD" evidence="20">
    <location>
        <begin position="4019"/>
        <end position="4060"/>
    </location>
</feature>
<dbReference type="Gene3D" id="3.40.140.100">
    <property type="entry name" value="Ubiquitin-like modifier-activating enzyme ATG7 C-terminal domain"/>
    <property type="match status" value="1"/>
</dbReference>
<dbReference type="InterPro" id="IPR000594">
    <property type="entry name" value="ThiF_NAD_FAD-bd"/>
</dbReference>
<dbReference type="Pfam" id="PF01363">
    <property type="entry name" value="FYVE"/>
    <property type="match status" value="1"/>
</dbReference>
<evidence type="ECO:0000259" key="27">
    <source>
        <dbReference type="PROSITE" id="PS51783"/>
    </source>
</evidence>
<dbReference type="Pfam" id="PF16420">
    <property type="entry name" value="ATG7_N"/>
    <property type="match status" value="1"/>
</dbReference>
<dbReference type="CDD" id="cd15719">
    <property type="entry name" value="FYVE_WDFY3"/>
    <property type="match status" value="1"/>
</dbReference>
<evidence type="ECO:0000256" key="18">
    <source>
        <dbReference type="PIRSR" id="PIRSR606285-1"/>
    </source>
</evidence>
<evidence type="ECO:0000256" key="4">
    <source>
        <dbReference type="ARBA" id="ARBA00022448"/>
    </source>
</evidence>
<dbReference type="InterPro" id="IPR015943">
    <property type="entry name" value="WD40/YVTN_repeat-like_dom_sf"/>
</dbReference>
<keyword evidence="10 19" id="KW-0863">Zinc-finger</keyword>
<dbReference type="SUPFAM" id="SSF81837">
    <property type="entry name" value="BEACH domain"/>
    <property type="match status" value="1"/>
</dbReference>
<dbReference type="PANTHER" id="PTHR46108">
    <property type="entry name" value="BLUE CHEESE"/>
    <property type="match status" value="1"/>
</dbReference>
<dbReference type="InterPro" id="IPR027267">
    <property type="entry name" value="AH/BAR_dom_sf"/>
</dbReference>
<dbReference type="Gene3D" id="3.40.50.720">
    <property type="entry name" value="NAD(P)-binding Rossmann-like Domain"/>
    <property type="match status" value="1"/>
</dbReference>
<evidence type="ECO:0000313" key="29">
    <source>
        <dbReference type="Proteomes" id="UP000276991"/>
    </source>
</evidence>
<keyword evidence="6 20" id="KW-0853">WD repeat</keyword>
<evidence type="ECO:0000256" key="17">
    <source>
        <dbReference type="ARBA" id="ARBA00032823"/>
    </source>
</evidence>
<dbReference type="Gene3D" id="1.10.555.10">
    <property type="entry name" value="Rho GTPase activation protein"/>
    <property type="match status" value="1"/>
</dbReference>
<dbReference type="SMART" id="SM00212">
    <property type="entry name" value="UBCc"/>
    <property type="match status" value="1"/>
</dbReference>
<evidence type="ECO:0000256" key="16">
    <source>
        <dbReference type="ARBA" id="ARBA00030242"/>
    </source>
</evidence>
<dbReference type="Pfam" id="PF00620">
    <property type="entry name" value="RhoGAP"/>
    <property type="match status" value="1"/>
</dbReference>
<keyword evidence="13" id="KW-0653">Protein transport</keyword>
<dbReference type="GO" id="GO:0004843">
    <property type="term" value="F:cysteine-type deubiquitinase activity"/>
    <property type="evidence" value="ECO:0007669"/>
    <property type="project" value="InterPro"/>
</dbReference>
<dbReference type="PROSITE" id="PS50178">
    <property type="entry name" value="ZF_FYVE"/>
    <property type="match status" value="1"/>
</dbReference>
<feature type="active site" description="Glycyl thioester intermediate" evidence="18">
    <location>
        <position position="5572"/>
    </location>
</feature>
<evidence type="ECO:0000256" key="13">
    <source>
        <dbReference type="ARBA" id="ARBA00022927"/>
    </source>
</evidence>
<gene>
    <name evidence="28" type="ORF">NAV_LOCUS125</name>
</gene>
<evidence type="ECO:0000313" key="28">
    <source>
        <dbReference type="EMBL" id="VBB25295.1"/>
    </source>
</evidence>
<evidence type="ECO:0000256" key="21">
    <source>
        <dbReference type="PROSITE-ProRule" id="PRU10133"/>
    </source>
</evidence>
<dbReference type="SUPFAM" id="SSF69572">
    <property type="entry name" value="Activating enzymes of the ubiquitin-like proteins"/>
    <property type="match status" value="1"/>
</dbReference>